<evidence type="ECO:0000313" key="2">
    <source>
        <dbReference type="Proteomes" id="UP000294621"/>
    </source>
</evidence>
<accession>A0A4R5Y5C5</accession>
<evidence type="ECO:0000313" key="1">
    <source>
        <dbReference type="EMBL" id="TDL39781.1"/>
    </source>
</evidence>
<gene>
    <name evidence="1" type="ORF">E2R57_04750</name>
</gene>
<dbReference type="RefSeq" id="WP_133346899.1">
    <property type="nucleotide sequence ID" value="NZ_SMZQ01000002.1"/>
</dbReference>
<dbReference type="Pfam" id="PF18143">
    <property type="entry name" value="HAD_SAK_2"/>
    <property type="match status" value="1"/>
</dbReference>
<dbReference type="AlphaFoldDB" id="A0A4R5Y5C5"/>
<protein>
    <submittedName>
        <fullName evidence="1">Uncharacterized protein</fullName>
    </submittedName>
</protein>
<dbReference type="STRING" id="683150.G205_09908"/>
<dbReference type="EMBL" id="SMZQ01000002">
    <property type="protein sequence ID" value="TDL39781.1"/>
    <property type="molecule type" value="Genomic_DNA"/>
</dbReference>
<reference evidence="1 2" key="1">
    <citation type="submission" date="2019-03" db="EMBL/GenBank/DDBJ databases">
        <title>Genome Sequencing and Assembly of Various Microbes Isolated from Partially Reclaimed Soil and Acid Mine Drainage (AMD) Site.</title>
        <authorList>
            <person name="Steinbock B."/>
            <person name="Bechtold R."/>
            <person name="Sevigny J.L."/>
            <person name="Thomas D."/>
            <person name="Cuthill L.R."/>
            <person name="Aveiro Johannsen E.J."/>
            <person name="Thomas K."/>
            <person name="Ghosh A."/>
        </authorList>
    </citation>
    <scope>NUCLEOTIDE SEQUENCE [LARGE SCALE GENOMIC DNA]</scope>
    <source>
        <strain evidence="1 2">S-A1</strain>
    </source>
</reference>
<organism evidence="1 2">
    <name type="scientific">Arthrobacter nitrophenolicus</name>
    <dbReference type="NCBI Taxonomy" id="683150"/>
    <lineage>
        <taxon>Bacteria</taxon>
        <taxon>Bacillati</taxon>
        <taxon>Actinomycetota</taxon>
        <taxon>Actinomycetes</taxon>
        <taxon>Micrococcales</taxon>
        <taxon>Micrococcaceae</taxon>
        <taxon>Arthrobacter</taxon>
    </lineage>
</organism>
<comment type="caution">
    <text evidence="1">The sequence shown here is derived from an EMBL/GenBank/DDBJ whole genome shotgun (WGS) entry which is preliminary data.</text>
</comment>
<proteinExistence type="predicted"/>
<name>A0A4R5Y5C5_9MICC</name>
<dbReference type="OrthoDB" id="5124141at2"/>
<sequence length="168" mass="18326">MGRTLYIDVDGVICPFGPEGTTGWGSAWCHVDAGLLPVAYARELVDGLNSLARAEGVRCVWLTSWEELAPQYLCPAIGLDGGTWPYLSSTGPSGGTGWWKLRAIQDDVETTGPDAVAWIDDQLDFEAEAQAWARLLGRRIRLVSPYPRLGISPTDLAAVRTFLTQPMF</sequence>
<dbReference type="Proteomes" id="UP000294621">
    <property type="component" value="Unassembled WGS sequence"/>
</dbReference>